<gene>
    <name evidence="1" type="ORF">F2Q70_00030287</name>
</gene>
<sequence>MSKARADLGHSGRKKPNSPPLLTLFLFGWKADNVKVYSLHHPDLSIVLLLVVALFQEAVSSVLADDNISPSSLSICSAALENGSTSCSTSGSPRCVWNLIN</sequence>
<accession>A0A8S9FLP7</accession>
<protein>
    <submittedName>
        <fullName evidence="1">Uncharacterized protein</fullName>
    </submittedName>
</protein>
<proteinExistence type="predicted"/>
<evidence type="ECO:0000313" key="1">
    <source>
        <dbReference type="EMBL" id="KAF2533276.1"/>
    </source>
</evidence>
<name>A0A8S9FLP7_BRACR</name>
<organism evidence="1">
    <name type="scientific">Brassica cretica</name>
    <name type="common">Mustard</name>
    <dbReference type="NCBI Taxonomy" id="69181"/>
    <lineage>
        <taxon>Eukaryota</taxon>
        <taxon>Viridiplantae</taxon>
        <taxon>Streptophyta</taxon>
        <taxon>Embryophyta</taxon>
        <taxon>Tracheophyta</taxon>
        <taxon>Spermatophyta</taxon>
        <taxon>Magnoliopsida</taxon>
        <taxon>eudicotyledons</taxon>
        <taxon>Gunneridae</taxon>
        <taxon>Pentapetalae</taxon>
        <taxon>rosids</taxon>
        <taxon>malvids</taxon>
        <taxon>Brassicales</taxon>
        <taxon>Brassicaceae</taxon>
        <taxon>Brassiceae</taxon>
        <taxon>Brassica</taxon>
    </lineage>
</organism>
<reference evidence="1" key="1">
    <citation type="submission" date="2019-12" db="EMBL/GenBank/DDBJ databases">
        <title>Genome sequencing and annotation of Brassica cretica.</title>
        <authorList>
            <person name="Studholme D.J."/>
            <person name="Sarris P.F."/>
        </authorList>
    </citation>
    <scope>NUCLEOTIDE SEQUENCE</scope>
    <source>
        <strain evidence="1">PFS-102/07</strain>
        <tissue evidence="1">Leaf</tissue>
    </source>
</reference>
<dbReference type="AlphaFoldDB" id="A0A8S9FLP7"/>
<comment type="caution">
    <text evidence="1">The sequence shown here is derived from an EMBL/GenBank/DDBJ whole genome shotgun (WGS) entry which is preliminary data.</text>
</comment>
<dbReference type="EMBL" id="QGKY02002305">
    <property type="protein sequence ID" value="KAF2533276.1"/>
    <property type="molecule type" value="Genomic_DNA"/>
</dbReference>